<evidence type="ECO:0000256" key="1">
    <source>
        <dbReference type="SAM" id="MobiDB-lite"/>
    </source>
</evidence>
<evidence type="ECO:0000313" key="2">
    <source>
        <dbReference type="EMBL" id="KAK2112477.1"/>
    </source>
</evidence>
<accession>A0ABQ9VWE7</accession>
<protein>
    <submittedName>
        <fullName evidence="2">Uncharacterized protein</fullName>
    </submittedName>
</protein>
<dbReference type="Proteomes" id="UP001266305">
    <property type="component" value="Unassembled WGS sequence"/>
</dbReference>
<reference evidence="2 3" key="1">
    <citation type="submission" date="2023-05" db="EMBL/GenBank/DDBJ databases">
        <title>B98-5 Cell Line De Novo Hybrid Assembly: An Optical Mapping Approach.</title>
        <authorList>
            <person name="Kananen K."/>
            <person name="Auerbach J.A."/>
            <person name="Kautto E."/>
            <person name="Blachly J.S."/>
        </authorList>
    </citation>
    <scope>NUCLEOTIDE SEQUENCE [LARGE SCALE GENOMIC DNA]</scope>
    <source>
        <strain evidence="2">B95-8</strain>
        <tissue evidence="2">Cell line</tissue>
    </source>
</reference>
<keyword evidence="3" id="KW-1185">Reference proteome</keyword>
<gene>
    <name evidence="2" type="ORF">P7K49_012224</name>
</gene>
<name>A0ABQ9VWE7_SAGOE</name>
<comment type="caution">
    <text evidence="2">The sequence shown here is derived from an EMBL/GenBank/DDBJ whole genome shotgun (WGS) entry which is preliminary data.</text>
</comment>
<organism evidence="2 3">
    <name type="scientific">Saguinus oedipus</name>
    <name type="common">Cotton-top tamarin</name>
    <name type="synonym">Oedipomidas oedipus</name>
    <dbReference type="NCBI Taxonomy" id="9490"/>
    <lineage>
        <taxon>Eukaryota</taxon>
        <taxon>Metazoa</taxon>
        <taxon>Chordata</taxon>
        <taxon>Craniata</taxon>
        <taxon>Vertebrata</taxon>
        <taxon>Euteleostomi</taxon>
        <taxon>Mammalia</taxon>
        <taxon>Eutheria</taxon>
        <taxon>Euarchontoglires</taxon>
        <taxon>Primates</taxon>
        <taxon>Haplorrhini</taxon>
        <taxon>Platyrrhini</taxon>
        <taxon>Cebidae</taxon>
        <taxon>Callitrichinae</taxon>
        <taxon>Saguinus</taxon>
    </lineage>
</organism>
<proteinExistence type="predicted"/>
<feature type="compositionally biased region" description="Basic and acidic residues" evidence="1">
    <location>
        <begin position="76"/>
        <end position="89"/>
    </location>
</feature>
<feature type="non-terminal residue" evidence="2">
    <location>
        <position position="89"/>
    </location>
</feature>
<feature type="compositionally biased region" description="Polar residues" evidence="1">
    <location>
        <begin position="55"/>
        <end position="73"/>
    </location>
</feature>
<feature type="region of interest" description="Disordered" evidence="1">
    <location>
        <begin position="51"/>
        <end position="89"/>
    </location>
</feature>
<sequence>MGCSVGACRGFTEELCEQQGRKQPSHHTTTGAQKNHNFQCTCWPAKTKARDILKSPTTTPRKNRRTASPSNGGPPQDHHTFRGKKEFTE</sequence>
<evidence type="ECO:0000313" key="3">
    <source>
        <dbReference type="Proteomes" id="UP001266305"/>
    </source>
</evidence>
<dbReference type="EMBL" id="JASSZA010000005">
    <property type="protein sequence ID" value="KAK2112477.1"/>
    <property type="molecule type" value="Genomic_DNA"/>
</dbReference>